<dbReference type="GO" id="GO:0006351">
    <property type="term" value="P:DNA-templated transcription"/>
    <property type="evidence" value="ECO:0007669"/>
    <property type="project" value="TreeGrafter"/>
</dbReference>
<dbReference type="eggNOG" id="COG0583">
    <property type="taxonomic scope" value="Bacteria"/>
</dbReference>
<dbReference type="InterPro" id="IPR036390">
    <property type="entry name" value="WH_DNA-bd_sf"/>
</dbReference>
<dbReference type="SUPFAM" id="SSF46785">
    <property type="entry name" value="Winged helix' DNA-binding domain"/>
    <property type="match status" value="1"/>
</dbReference>
<dbReference type="PROSITE" id="PS50931">
    <property type="entry name" value="HTH_LYSR"/>
    <property type="match status" value="1"/>
</dbReference>
<accession>V2TJL1</accession>
<evidence type="ECO:0000256" key="1">
    <source>
        <dbReference type="ARBA" id="ARBA00009437"/>
    </source>
</evidence>
<name>V2TJL1_9GAMM</name>
<keyword evidence="2" id="KW-0805">Transcription regulation</keyword>
<sequence>MSRIPEFHQIHVFMTVAKYLSFAQASKVMNVTPPAITTTINNLEQRLEVRLFHRSTRSVSLTEKGRAFLESMTPIYEQYINTCEEFTANKSMPKGKLKISIPRIVQDLFFEQVFIPFKKQYPKIELEVLVSDGFVSIVDEGFDFGIRFYESIPKDMIAIRFESHVSLRPFASPLFLKEYGCPKNIDELSLFNCIQRQFPSGENYAWEFFDEQKHIHKKTKGNLIVNTDQMMIQAALNHLGIIYVYDSLVAVYESSGRLERILNQYEYPSAPFYLYYATRENISHAARCFIEWIKQSNAATGEV</sequence>
<dbReference type="Pfam" id="PF00126">
    <property type="entry name" value="HTH_1"/>
    <property type="match status" value="1"/>
</dbReference>
<dbReference type="PANTHER" id="PTHR30537">
    <property type="entry name" value="HTH-TYPE TRANSCRIPTIONAL REGULATOR"/>
    <property type="match status" value="1"/>
</dbReference>
<dbReference type="STRING" id="1392540.P256_02173"/>
<dbReference type="InterPro" id="IPR036388">
    <property type="entry name" value="WH-like_DNA-bd_sf"/>
</dbReference>
<dbReference type="Gene3D" id="1.10.10.10">
    <property type="entry name" value="Winged helix-like DNA-binding domain superfamily/Winged helix DNA-binding domain"/>
    <property type="match status" value="1"/>
</dbReference>
<dbReference type="Gene3D" id="3.40.190.290">
    <property type="match status" value="1"/>
</dbReference>
<comment type="caution">
    <text evidence="6">The sequence shown here is derived from an EMBL/GenBank/DDBJ whole genome shotgun (WGS) entry which is preliminary data.</text>
</comment>
<evidence type="ECO:0000313" key="7">
    <source>
        <dbReference type="Proteomes" id="UP000023785"/>
    </source>
</evidence>
<feature type="domain" description="HTH lysR-type" evidence="5">
    <location>
        <begin position="5"/>
        <end position="62"/>
    </location>
</feature>
<evidence type="ECO:0000256" key="4">
    <source>
        <dbReference type="ARBA" id="ARBA00023163"/>
    </source>
</evidence>
<dbReference type="InterPro" id="IPR005119">
    <property type="entry name" value="LysR_subst-bd"/>
</dbReference>
<keyword evidence="4" id="KW-0804">Transcription</keyword>
<evidence type="ECO:0000256" key="3">
    <source>
        <dbReference type="ARBA" id="ARBA00023125"/>
    </source>
</evidence>
<keyword evidence="7" id="KW-1185">Reference proteome</keyword>
<dbReference type="PATRIC" id="fig|1392540.3.peg.2092"/>
<reference evidence="6 7" key="1">
    <citation type="submission" date="2013-10" db="EMBL/GenBank/DDBJ databases">
        <title>The Genome Sequence of Acinetobacter nectaris CIP 110549.</title>
        <authorList>
            <consortium name="The Broad Institute Genomics Platform"/>
            <consortium name="The Broad Institute Genome Sequencing Center for Infectious Disease"/>
            <person name="Cerqueira G."/>
            <person name="Feldgarden M."/>
            <person name="Courvalin P."/>
            <person name="Grillot-Courvalin C."/>
            <person name="Clermont D."/>
            <person name="Rocha E."/>
            <person name="Yoon E.-J."/>
            <person name="Nemec A."/>
            <person name="Young S.K."/>
            <person name="Zeng Q."/>
            <person name="Gargeya S."/>
            <person name="Fitzgerald M."/>
            <person name="Abouelleil A."/>
            <person name="Alvarado L."/>
            <person name="Berlin A.M."/>
            <person name="Chapman S.B."/>
            <person name="Gainer-Dewar J."/>
            <person name="Goldberg J."/>
            <person name="Gnerre S."/>
            <person name="Griggs A."/>
            <person name="Gujja S."/>
            <person name="Hansen M."/>
            <person name="Howarth C."/>
            <person name="Imamovic A."/>
            <person name="Ireland A."/>
            <person name="Larimer J."/>
            <person name="McCowan C."/>
            <person name="Murphy C."/>
            <person name="Pearson M."/>
            <person name="Poon T.W."/>
            <person name="Priest M."/>
            <person name="Roberts A."/>
            <person name="Saif S."/>
            <person name="Shea T."/>
            <person name="Sykes S."/>
            <person name="Wortman J."/>
            <person name="Nusbaum C."/>
            <person name="Birren B."/>
        </authorList>
    </citation>
    <scope>NUCLEOTIDE SEQUENCE [LARGE SCALE GENOMIC DNA]</scope>
    <source>
        <strain evidence="6 7">CIP 110549</strain>
    </source>
</reference>
<evidence type="ECO:0000256" key="2">
    <source>
        <dbReference type="ARBA" id="ARBA00023015"/>
    </source>
</evidence>
<comment type="similarity">
    <text evidence="1">Belongs to the LysR transcriptional regulatory family.</text>
</comment>
<dbReference type="InterPro" id="IPR058163">
    <property type="entry name" value="LysR-type_TF_proteobact-type"/>
</dbReference>
<dbReference type="Pfam" id="PF03466">
    <property type="entry name" value="LysR_substrate"/>
    <property type="match status" value="1"/>
</dbReference>
<gene>
    <name evidence="6" type="ORF">P256_02173</name>
</gene>
<dbReference type="SUPFAM" id="SSF53850">
    <property type="entry name" value="Periplasmic binding protein-like II"/>
    <property type="match status" value="1"/>
</dbReference>
<keyword evidence="3" id="KW-0238">DNA-binding</keyword>
<dbReference type="GO" id="GO:0043565">
    <property type="term" value="F:sequence-specific DNA binding"/>
    <property type="evidence" value="ECO:0007669"/>
    <property type="project" value="TreeGrafter"/>
</dbReference>
<dbReference type="FunFam" id="1.10.10.10:FF:000001">
    <property type="entry name" value="LysR family transcriptional regulator"/>
    <property type="match status" value="1"/>
</dbReference>
<organism evidence="6 7">
    <name type="scientific">Acinetobacter nectaris CIP 110549</name>
    <dbReference type="NCBI Taxonomy" id="1392540"/>
    <lineage>
        <taxon>Bacteria</taxon>
        <taxon>Pseudomonadati</taxon>
        <taxon>Pseudomonadota</taxon>
        <taxon>Gammaproteobacteria</taxon>
        <taxon>Moraxellales</taxon>
        <taxon>Moraxellaceae</taxon>
        <taxon>Acinetobacter</taxon>
    </lineage>
</organism>
<dbReference type="Proteomes" id="UP000023785">
    <property type="component" value="Unassembled WGS sequence"/>
</dbReference>
<evidence type="ECO:0000259" key="5">
    <source>
        <dbReference type="PROSITE" id="PS50931"/>
    </source>
</evidence>
<dbReference type="HOGENOM" id="CLU_039613_16_1_6"/>
<protein>
    <recommendedName>
        <fullName evidence="5">HTH lysR-type domain-containing protein</fullName>
    </recommendedName>
</protein>
<evidence type="ECO:0000313" key="6">
    <source>
        <dbReference type="EMBL" id="ESK37737.1"/>
    </source>
</evidence>
<dbReference type="EMBL" id="AYER01000009">
    <property type="protein sequence ID" value="ESK37737.1"/>
    <property type="molecule type" value="Genomic_DNA"/>
</dbReference>
<dbReference type="InterPro" id="IPR000847">
    <property type="entry name" value="LysR_HTH_N"/>
</dbReference>
<proteinExistence type="inferred from homology"/>
<dbReference type="AlphaFoldDB" id="V2TJL1"/>
<dbReference type="PANTHER" id="PTHR30537:SF1">
    <property type="entry name" value="HTH-TYPE TRANSCRIPTIONAL REGULATOR PGRR"/>
    <property type="match status" value="1"/>
</dbReference>
<dbReference type="OrthoDB" id="8885940at2"/>
<dbReference type="RefSeq" id="WP_023273783.1">
    <property type="nucleotide sequence ID" value="NZ_KI530735.1"/>
</dbReference>
<dbReference type="GO" id="GO:0003700">
    <property type="term" value="F:DNA-binding transcription factor activity"/>
    <property type="evidence" value="ECO:0007669"/>
    <property type="project" value="InterPro"/>
</dbReference>